<dbReference type="InterPro" id="IPR036397">
    <property type="entry name" value="RNaseH_sf"/>
</dbReference>
<dbReference type="AlphaFoldDB" id="A0A2H0DWD8"/>
<evidence type="ECO:0000313" key="3">
    <source>
        <dbReference type="Proteomes" id="UP000231276"/>
    </source>
</evidence>
<name>A0A2H0DWD8_9BACT</name>
<dbReference type="PROSITE" id="PS50879">
    <property type="entry name" value="RNASE_H_1"/>
    <property type="match status" value="1"/>
</dbReference>
<dbReference type="SUPFAM" id="SSF53098">
    <property type="entry name" value="Ribonuclease H-like"/>
    <property type="match status" value="1"/>
</dbReference>
<protein>
    <recommendedName>
        <fullName evidence="1">RNase H type-1 domain-containing protein</fullName>
    </recommendedName>
</protein>
<dbReference type="Gene3D" id="3.30.420.10">
    <property type="entry name" value="Ribonuclease H-like superfamily/Ribonuclease H"/>
    <property type="match status" value="1"/>
</dbReference>
<dbReference type="EMBL" id="PCTS01000024">
    <property type="protein sequence ID" value="PIP86493.1"/>
    <property type="molecule type" value="Genomic_DNA"/>
</dbReference>
<reference evidence="2 3" key="1">
    <citation type="submission" date="2017-09" db="EMBL/GenBank/DDBJ databases">
        <title>Depth-based differentiation of microbial function through sediment-hosted aquifers and enrichment of novel symbionts in the deep terrestrial subsurface.</title>
        <authorList>
            <person name="Probst A.J."/>
            <person name="Ladd B."/>
            <person name="Jarett J.K."/>
            <person name="Geller-Mcgrath D.E."/>
            <person name="Sieber C.M."/>
            <person name="Emerson J.B."/>
            <person name="Anantharaman K."/>
            <person name="Thomas B.C."/>
            <person name="Malmstrom R."/>
            <person name="Stieglmeier M."/>
            <person name="Klingl A."/>
            <person name="Woyke T."/>
            <person name="Ryan C.M."/>
            <person name="Banfield J.F."/>
        </authorList>
    </citation>
    <scope>NUCLEOTIDE SEQUENCE [LARGE SCALE GENOMIC DNA]</scope>
    <source>
        <strain evidence="2">CG22_combo_CG10-13_8_21_14_all_43_18</strain>
    </source>
</reference>
<dbReference type="InterPro" id="IPR002156">
    <property type="entry name" value="RNaseH_domain"/>
</dbReference>
<evidence type="ECO:0000259" key="1">
    <source>
        <dbReference type="PROSITE" id="PS50879"/>
    </source>
</evidence>
<comment type="caution">
    <text evidence="2">The sequence shown here is derived from an EMBL/GenBank/DDBJ whole genome shotgun (WGS) entry which is preliminary data.</text>
</comment>
<organism evidence="2 3">
    <name type="scientific">Candidatus Campbellbacteria bacterium CG22_combo_CG10-13_8_21_14_all_43_18</name>
    <dbReference type="NCBI Taxonomy" id="1974530"/>
    <lineage>
        <taxon>Bacteria</taxon>
        <taxon>Candidatus Campbelliibacteriota</taxon>
    </lineage>
</organism>
<accession>A0A2H0DWD8</accession>
<dbReference type="GO" id="GO:0003676">
    <property type="term" value="F:nucleic acid binding"/>
    <property type="evidence" value="ECO:0007669"/>
    <property type="project" value="InterPro"/>
</dbReference>
<dbReference type="InterPro" id="IPR012337">
    <property type="entry name" value="RNaseH-like_sf"/>
</dbReference>
<evidence type="ECO:0000313" key="2">
    <source>
        <dbReference type="EMBL" id="PIP86493.1"/>
    </source>
</evidence>
<gene>
    <name evidence="2" type="ORF">COW82_01805</name>
</gene>
<dbReference type="PANTHER" id="PTHR46387:SF2">
    <property type="entry name" value="RIBONUCLEASE HI"/>
    <property type="match status" value="1"/>
</dbReference>
<feature type="domain" description="RNase H type-1" evidence="1">
    <location>
        <begin position="1"/>
        <end position="138"/>
    </location>
</feature>
<proteinExistence type="predicted"/>
<sequence>MQSVIIYTDGGSRGNPGPAGAGWVIRDEKGRILKKNSAYLGRQTNNWAEYEAVIQALGDLKRLVPKDARKGIAVEVVIDSELVVRQLSGKYQIKEEALQLQYMKVHNARVADFPNTTFRHVPREHNADADKLANMAMDEAE</sequence>
<dbReference type="Proteomes" id="UP000231276">
    <property type="component" value="Unassembled WGS sequence"/>
</dbReference>
<dbReference type="CDD" id="cd09279">
    <property type="entry name" value="RNase_HI_like"/>
    <property type="match status" value="1"/>
</dbReference>
<dbReference type="GO" id="GO:0004523">
    <property type="term" value="F:RNA-DNA hybrid ribonuclease activity"/>
    <property type="evidence" value="ECO:0007669"/>
    <property type="project" value="InterPro"/>
</dbReference>
<dbReference type="PANTHER" id="PTHR46387">
    <property type="entry name" value="POLYNUCLEOTIDYL TRANSFERASE, RIBONUCLEASE H-LIKE SUPERFAMILY PROTEIN"/>
    <property type="match status" value="1"/>
</dbReference>
<dbReference type="Pfam" id="PF13456">
    <property type="entry name" value="RVT_3"/>
    <property type="match status" value="1"/>
</dbReference>